<dbReference type="Proteomes" id="UP000092503">
    <property type="component" value="Unassembled WGS sequence"/>
</dbReference>
<evidence type="ECO:0000313" key="2">
    <source>
        <dbReference type="Proteomes" id="UP000092503"/>
    </source>
</evidence>
<evidence type="ECO:0000313" key="1">
    <source>
        <dbReference type="EMBL" id="SBV50198.1"/>
    </source>
</evidence>
<dbReference type="AlphaFoldDB" id="A0A1C3NIL2"/>
<dbReference type="STRING" id="56449.XBLMG947_0975"/>
<gene>
    <name evidence="1" type="ORF">XBLMG947_0975</name>
</gene>
<proteinExistence type="predicted"/>
<sequence length="192" mass="21342">MRLRWLQWVHSRTRASYLASTPQIHSTLPAAVYSAAVQGGADCPWCWLLPDPLPDQAFLHGCKASLCVTNLDCGHEFSYPEFWSICPRATSSTRSIDDVCDARCELANGPQHIAWIERLGCSTPARRRAPQPSSAVSGWLGAIRCFFTRILPNLARPDHRRRKGLSVQSCAFVPIYKACQSRRLPSPPPPSS</sequence>
<name>A0A1C3NIL2_9XANT</name>
<reference evidence="1 2" key="1">
    <citation type="submission" date="2016-06" db="EMBL/GenBank/DDBJ databases">
        <authorList>
            <person name="Kjaerup R.B."/>
            <person name="Dalgaard T.S."/>
            <person name="Juul-Madsen H.R."/>
        </authorList>
    </citation>
    <scope>NUCLEOTIDE SEQUENCE [LARGE SCALE GENOMIC DNA]</scope>
    <source>
        <strain evidence="1">LMG947</strain>
    </source>
</reference>
<organism evidence="1 2">
    <name type="scientific">Xanthomonas bromi</name>
    <dbReference type="NCBI Taxonomy" id="56449"/>
    <lineage>
        <taxon>Bacteria</taxon>
        <taxon>Pseudomonadati</taxon>
        <taxon>Pseudomonadota</taxon>
        <taxon>Gammaproteobacteria</taxon>
        <taxon>Lysobacterales</taxon>
        <taxon>Lysobacteraceae</taxon>
        <taxon>Xanthomonas</taxon>
    </lineage>
</organism>
<protein>
    <submittedName>
        <fullName evidence="1">Uncharacterized protein</fullName>
    </submittedName>
</protein>
<accession>A0A1C3NIL2</accession>
<dbReference type="EMBL" id="FLTX01000012">
    <property type="protein sequence ID" value="SBV50198.1"/>
    <property type="molecule type" value="Genomic_DNA"/>
</dbReference>